<comment type="caution">
    <text evidence="3">The sequence shown here is derived from an EMBL/GenBank/DDBJ whole genome shotgun (WGS) entry which is preliminary data.</text>
</comment>
<dbReference type="Pfam" id="PF19580">
    <property type="entry name" value="Exo_endo_phos_3"/>
    <property type="match status" value="1"/>
</dbReference>
<keyword evidence="1" id="KW-0732">Signal</keyword>
<feature type="signal peptide" evidence="1">
    <location>
        <begin position="1"/>
        <end position="20"/>
    </location>
</feature>
<keyword evidence="3" id="KW-0255">Endonuclease</keyword>
<dbReference type="GO" id="GO:0004527">
    <property type="term" value="F:exonuclease activity"/>
    <property type="evidence" value="ECO:0007669"/>
    <property type="project" value="UniProtKB-KW"/>
</dbReference>
<dbReference type="Gene3D" id="3.60.10.10">
    <property type="entry name" value="Endonuclease/exonuclease/phosphatase"/>
    <property type="match status" value="1"/>
</dbReference>
<gene>
    <name evidence="3" type="ORF">FOF46_29165</name>
</gene>
<dbReference type="RefSeq" id="WP_143918974.1">
    <property type="nucleotide sequence ID" value="NZ_CANMIK010000103.1"/>
</dbReference>
<dbReference type="GO" id="GO:0004519">
    <property type="term" value="F:endonuclease activity"/>
    <property type="evidence" value="ECO:0007669"/>
    <property type="project" value="UniProtKB-KW"/>
</dbReference>
<dbReference type="InterPro" id="IPR036691">
    <property type="entry name" value="Endo/exonu/phosph_ase_sf"/>
</dbReference>
<keyword evidence="3" id="KW-0378">Hydrolase</keyword>
<dbReference type="PANTHER" id="PTHR42834">
    <property type="entry name" value="ENDONUCLEASE/EXONUCLEASE/PHOSPHATASE FAMILY PROTEIN (AFU_ORTHOLOGUE AFUA_3G09210)"/>
    <property type="match status" value="1"/>
</dbReference>
<evidence type="ECO:0000256" key="1">
    <source>
        <dbReference type="SAM" id="SignalP"/>
    </source>
</evidence>
<sequence>MILRSTTIFLIFLLSSSLFSQEKKEYKIHTIAFYNLENLFDPEDDPITFDNDRTPNGKDHWTYQIYNQKVKNMATTISELGITITKNAPAILGVAEIENRKVLEDLVNDSSLIAKDYGIVHFDSPDRRGIDVALLYQKRLFKPKNTSTHELILYDTNTNKRVYTRDQLLVSGYLDGDLIHIIVNHWPSRRGGEARSQYKRKKAAALNKKIMDSLFAIDPYAKIITMGDLNDNPNNVSVKKVLGAKQHKKDVFLKEVYNPMYAMAKKGMGSLAWGDRWNLFDQIIVSASLLFKDYSSYRYYKAGIFNPEYLVTSKGKYKGYPFRSFAGGSYTGGYSDHFPVYVYLIKQKKGSK</sequence>
<feature type="chain" id="PRO_5022123155" evidence="1">
    <location>
        <begin position="21"/>
        <end position="352"/>
    </location>
</feature>
<keyword evidence="3" id="KW-0540">Nuclease</keyword>
<name>A0A554VAY1_9FLAO</name>
<protein>
    <submittedName>
        <fullName evidence="3">Endonuclease/exonuclease/phosphatase family protein</fullName>
    </submittedName>
</protein>
<keyword evidence="4" id="KW-1185">Reference proteome</keyword>
<dbReference type="Proteomes" id="UP000318833">
    <property type="component" value="Unassembled WGS sequence"/>
</dbReference>
<dbReference type="SUPFAM" id="SSF56219">
    <property type="entry name" value="DNase I-like"/>
    <property type="match status" value="1"/>
</dbReference>
<dbReference type="PANTHER" id="PTHR42834:SF1">
    <property type="entry name" value="ENDONUCLEASE_EXONUCLEASE_PHOSPHATASE FAMILY PROTEIN (AFU_ORTHOLOGUE AFUA_3G09210)"/>
    <property type="match status" value="1"/>
</dbReference>
<keyword evidence="3" id="KW-0269">Exonuclease</keyword>
<dbReference type="AlphaFoldDB" id="A0A554VAY1"/>
<evidence type="ECO:0000313" key="4">
    <source>
        <dbReference type="Proteomes" id="UP000318833"/>
    </source>
</evidence>
<evidence type="ECO:0000259" key="2">
    <source>
        <dbReference type="Pfam" id="PF19580"/>
    </source>
</evidence>
<accession>A0A554VAY1</accession>
<feature type="domain" description="Endonuclease/exonuclease/phosphatase" evidence="2">
    <location>
        <begin position="30"/>
        <end position="346"/>
    </location>
</feature>
<dbReference type="OrthoDB" id="9802724at2"/>
<dbReference type="EMBL" id="VLNR01000108">
    <property type="protein sequence ID" value="TSE03490.1"/>
    <property type="molecule type" value="Genomic_DNA"/>
</dbReference>
<evidence type="ECO:0000313" key="3">
    <source>
        <dbReference type="EMBL" id="TSE03490.1"/>
    </source>
</evidence>
<reference evidence="3 4" key="1">
    <citation type="submission" date="2019-07" db="EMBL/GenBank/DDBJ databases">
        <title>The draft genome sequence of Aquimarina algiphila M91.</title>
        <authorList>
            <person name="Meng X."/>
        </authorList>
    </citation>
    <scope>NUCLEOTIDE SEQUENCE [LARGE SCALE GENOMIC DNA]</scope>
    <source>
        <strain evidence="3 4">M91</strain>
    </source>
</reference>
<proteinExistence type="predicted"/>
<organism evidence="3 4">
    <name type="scientific">Aquimarina algiphila</name>
    <dbReference type="NCBI Taxonomy" id="2047982"/>
    <lineage>
        <taxon>Bacteria</taxon>
        <taxon>Pseudomonadati</taxon>
        <taxon>Bacteroidota</taxon>
        <taxon>Flavobacteriia</taxon>
        <taxon>Flavobacteriales</taxon>
        <taxon>Flavobacteriaceae</taxon>
        <taxon>Aquimarina</taxon>
    </lineage>
</organism>
<dbReference type="InterPro" id="IPR005135">
    <property type="entry name" value="Endo/exonuclease/phosphatase"/>
</dbReference>